<dbReference type="AlphaFoldDB" id="A0A4V1M853"/>
<feature type="transmembrane region" description="Helical" evidence="1">
    <location>
        <begin position="46"/>
        <end position="66"/>
    </location>
</feature>
<dbReference type="Proteomes" id="UP000290204">
    <property type="component" value="Unassembled WGS sequence"/>
</dbReference>
<feature type="transmembrane region" description="Helical" evidence="1">
    <location>
        <begin position="161"/>
        <end position="184"/>
    </location>
</feature>
<evidence type="ECO:0000313" key="3">
    <source>
        <dbReference type="EMBL" id="RXK62652.1"/>
    </source>
</evidence>
<organism evidence="3 4">
    <name type="scientific">Lacibacter luteus</name>
    <dbReference type="NCBI Taxonomy" id="2508719"/>
    <lineage>
        <taxon>Bacteria</taxon>
        <taxon>Pseudomonadati</taxon>
        <taxon>Bacteroidota</taxon>
        <taxon>Chitinophagia</taxon>
        <taxon>Chitinophagales</taxon>
        <taxon>Chitinophagaceae</taxon>
        <taxon>Lacibacter</taxon>
    </lineage>
</organism>
<keyword evidence="4" id="KW-1185">Reference proteome</keyword>
<evidence type="ECO:0000259" key="2">
    <source>
        <dbReference type="Pfam" id="PF13386"/>
    </source>
</evidence>
<dbReference type="PANTHER" id="PTHR42208">
    <property type="entry name" value="HEAVY METAL TRANSPORTER-RELATED"/>
    <property type="match status" value="1"/>
</dbReference>
<feature type="transmembrane region" description="Helical" evidence="1">
    <location>
        <begin position="196"/>
        <end position="213"/>
    </location>
</feature>
<proteinExistence type="predicted"/>
<comment type="caution">
    <text evidence="3">The sequence shown here is derived from an EMBL/GenBank/DDBJ whole genome shotgun (WGS) entry which is preliminary data.</text>
</comment>
<evidence type="ECO:0000313" key="4">
    <source>
        <dbReference type="Proteomes" id="UP000290204"/>
    </source>
</evidence>
<accession>A0A4V1M853</accession>
<dbReference type="InterPro" id="IPR039447">
    <property type="entry name" value="UreH-like_TM_dom"/>
</dbReference>
<dbReference type="RefSeq" id="WP_129130023.1">
    <property type="nucleotide sequence ID" value="NZ_SDHW01000001.1"/>
</dbReference>
<gene>
    <name evidence="3" type="ORF">ESA94_06550</name>
</gene>
<feature type="transmembrane region" description="Helical" evidence="1">
    <location>
        <begin position="78"/>
        <end position="97"/>
    </location>
</feature>
<feature type="domain" description="Urease accessory protein UreH-like transmembrane" evidence="2">
    <location>
        <begin position="10"/>
        <end position="206"/>
    </location>
</feature>
<dbReference type="EMBL" id="SDHW01000001">
    <property type="protein sequence ID" value="RXK62652.1"/>
    <property type="molecule type" value="Genomic_DNA"/>
</dbReference>
<dbReference type="Pfam" id="PF13386">
    <property type="entry name" value="DsbD_2"/>
    <property type="match status" value="1"/>
</dbReference>
<dbReference type="PANTHER" id="PTHR42208:SF1">
    <property type="entry name" value="HEAVY METAL TRANSPORTER"/>
    <property type="match status" value="1"/>
</dbReference>
<keyword evidence="1" id="KW-0472">Membrane</keyword>
<reference evidence="3 4" key="1">
    <citation type="submission" date="2019-01" db="EMBL/GenBank/DDBJ databases">
        <title>Lacibacter sp. strain TTM-7.</title>
        <authorList>
            <person name="Chen W.-M."/>
        </authorList>
    </citation>
    <scope>NUCLEOTIDE SEQUENCE [LARGE SCALE GENOMIC DNA]</scope>
    <source>
        <strain evidence="3 4">TTM-7</strain>
    </source>
</reference>
<name>A0A4V1M853_9BACT</name>
<feature type="transmembrane region" description="Helical" evidence="1">
    <location>
        <begin position="129"/>
        <end position="154"/>
    </location>
</feature>
<evidence type="ECO:0000256" key="1">
    <source>
        <dbReference type="SAM" id="Phobius"/>
    </source>
</evidence>
<sequence>MMLQAITGGLVLGAFSSLHCVGMCGPLALALPVQHLPVWQQRLAAFMHSLGRIATYALFGLLFGFAGRSLQLAGFQQWLSIISGAVILFFLVNYYLLHKSWQPAITVKLNQAVQQLMIRLLNKKTTKTYFLFGMVNGLLPCGMVYVALAAALNFREVENSIAFMSSFGAGTAPLLLLLTVLGHSISFSLRTKIRKAVPYIMTVMAVLLILRGLNLGIPFISPVLAGSTADPVQCH</sequence>
<dbReference type="OrthoDB" id="594443at2"/>
<keyword evidence="1" id="KW-1133">Transmembrane helix</keyword>
<keyword evidence="1" id="KW-0812">Transmembrane</keyword>
<protein>
    <submittedName>
        <fullName evidence="3">Sulfite exporter TauE/SafE family protein</fullName>
    </submittedName>
</protein>